<reference evidence="2 3" key="1">
    <citation type="submission" date="2016-09" db="EMBL/GenBank/DDBJ databases">
        <title>Vagococcus teuberi sp. nov., isolated from the Malian artisanal sour milk fene.</title>
        <authorList>
            <person name="Wullschleger S."/>
            <person name="Seifert C."/>
            <person name="Baumgartner S."/>
            <person name="Lacroix C."/>
            <person name="Bonfoh B."/>
            <person name="Stevens M.J."/>
            <person name="Meile L."/>
        </authorList>
    </citation>
    <scope>NUCLEOTIDE SEQUENCE [LARGE SCALE GENOMIC DNA]</scope>
    <source>
        <strain evidence="2 3">DSM 21459</strain>
    </source>
</reference>
<dbReference type="Proteomes" id="UP000191200">
    <property type="component" value="Chromosome"/>
</dbReference>
<dbReference type="PANTHER" id="PTHR43649:SF30">
    <property type="entry name" value="ABC TRANSPORTER SUBSTRATE-BINDING PROTEIN"/>
    <property type="match status" value="1"/>
</dbReference>
<feature type="signal peptide" evidence="1">
    <location>
        <begin position="1"/>
        <end position="28"/>
    </location>
</feature>
<dbReference type="STRING" id="519472.BHY08_01760"/>
<accession>A0A1J0A3Z1</accession>
<dbReference type="EMBL" id="CP017267">
    <property type="protein sequence ID" value="APB30661.1"/>
    <property type="molecule type" value="Genomic_DNA"/>
</dbReference>
<organism evidence="2 3">
    <name type="scientific">Vagococcus teuberi</name>
    <dbReference type="NCBI Taxonomy" id="519472"/>
    <lineage>
        <taxon>Bacteria</taxon>
        <taxon>Bacillati</taxon>
        <taxon>Bacillota</taxon>
        <taxon>Bacilli</taxon>
        <taxon>Lactobacillales</taxon>
        <taxon>Enterococcaceae</taxon>
        <taxon>Vagococcus</taxon>
    </lineage>
</organism>
<evidence type="ECO:0000313" key="3">
    <source>
        <dbReference type="Proteomes" id="UP000191200"/>
    </source>
</evidence>
<dbReference type="CDD" id="cd13585">
    <property type="entry name" value="PBP2_TMBP_like"/>
    <property type="match status" value="1"/>
</dbReference>
<dbReference type="PROSITE" id="PS51257">
    <property type="entry name" value="PROKAR_LIPOPROTEIN"/>
    <property type="match status" value="1"/>
</dbReference>
<evidence type="ECO:0008006" key="4">
    <source>
        <dbReference type="Google" id="ProtNLM"/>
    </source>
</evidence>
<dbReference type="KEGG" id="vte:BHY08_01760"/>
<name>A0A1J0A3Z1_9ENTE</name>
<proteinExistence type="predicted"/>
<evidence type="ECO:0000313" key="2">
    <source>
        <dbReference type="EMBL" id="APB30661.1"/>
    </source>
</evidence>
<dbReference type="PANTHER" id="PTHR43649">
    <property type="entry name" value="ARABINOSE-BINDING PROTEIN-RELATED"/>
    <property type="match status" value="1"/>
</dbReference>
<dbReference type="Gene3D" id="3.40.190.10">
    <property type="entry name" value="Periplasmic binding protein-like II"/>
    <property type="match status" value="1"/>
</dbReference>
<gene>
    <name evidence="2" type="ORF">BHY08_01760</name>
</gene>
<dbReference type="SUPFAM" id="SSF53850">
    <property type="entry name" value="Periplasmic binding protein-like II"/>
    <property type="match status" value="1"/>
</dbReference>
<keyword evidence="1" id="KW-0732">Signal</keyword>
<dbReference type="InterPro" id="IPR006059">
    <property type="entry name" value="SBP"/>
</dbReference>
<feature type="chain" id="PRO_5009608599" description="Sugar ABC transporter substrate-binding protein" evidence="1">
    <location>
        <begin position="29"/>
        <end position="424"/>
    </location>
</feature>
<keyword evidence="3" id="KW-1185">Reference proteome</keyword>
<dbReference type="RefSeq" id="WP_071456229.1">
    <property type="nucleotide sequence ID" value="NZ_CP017267.1"/>
</dbReference>
<evidence type="ECO:0000256" key="1">
    <source>
        <dbReference type="SAM" id="SignalP"/>
    </source>
</evidence>
<protein>
    <recommendedName>
        <fullName evidence="4">Sugar ABC transporter substrate-binding protein</fullName>
    </recommendedName>
</protein>
<dbReference type="OrthoDB" id="9782846at2"/>
<sequence>MKKRKVVSLLTMGVLSLGLLVACGGKSAEDTKDGKIELQIATWANETESKEFDKILDDLNKKSPDYEIKQVVIPQDYYTKVQTMIAGNTAPDLMWLAQEYIPAYAENGAVMDISEQLKDQNKIDMSDYYKGSLDTAIWNDKTYGLPWIGQPYVVYYNKNMLKDNNIAEPTEKWTWDDFGDIAKKLTKKDEGVYGFANTGSLPSAVFAWDNDSDFVSTKGVPEVNSEGTIKGLEQYYHLTSDSQMTMPYEEANSLGVEQGFVTGKIGMMVGGANDDVEKKVKEAGDKFEVGMAIMPAGLKAQKTFNWTASTLISSQTKHKDVAFEALLDITNAMFDWKVPAPVKSKADKIADINPAKAYAMNTIKESMEISRGFNNLPQQNELGGKQWELLDQPILSNNNGKGNLDVPKVANETQKAFEKILGTK</sequence>
<dbReference type="AlphaFoldDB" id="A0A1J0A3Z1"/>
<dbReference type="Pfam" id="PF01547">
    <property type="entry name" value="SBP_bac_1"/>
    <property type="match status" value="1"/>
</dbReference>
<dbReference type="InterPro" id="IPR050490">
    <property type="entry name" value="Bact_solute-bd_prot1"/>
</dbReference>